<reference evidence="1" key="1">
    <citation type="submission" date="2020-08" db="EMBL/GenBank/DDBJ databases">
        <title>Multicomponent nature underlies the extraordinary mechanical properties of spider dragline silk.</title>
        <authorList>
            <person name="Kono N."/>
            <person name="Nakamura H."/>
            <person name="Mori M."/>
            <person name="Yoshida Y."/>
            <person name="Ohtoshi R."/>
            <person name="Malay A.D."/>
            <person name="Moran D.A.P."/>
            <person name="Tomita M."/>
            <person name="Numata K."/>
            <person name="Arakawa K."/>
        </authorList>
    </citation>
    <scope>NUCLEOTIDE SEQUENCE</scope>
</reference>
<dbReference type="Gene3D" id="3.40.50.300">
    <property type="entry name" value="P-loop containing nucleotide triphosphate hydrolases"/>
    <property type="match status" value="1"/>
</dbReference>
<comment type="caution">
    <text evidence="1">The sequence shown here is derived from an EMBL/GenBank/DDBJ whole genome shotgun (WGS) entry which is preliminary data.</text>
</comment>
<evidence type="ECO:0000313" key="1">
    <source>
        <dbReference type="EMBL" id="GFY63354.1"/>
    </source>
</evidence>
<dbReference type="EMBL" id="BMAV01014738">
    <property type="protein sequence ID" value="GFY63354.1"/>
    <property type="molecule type" value="Genomic_DNA"/>
</dbReference>
<accession>A0A8X6Y1R5</accession>
<dbReference type="Proteomes" id="UP000886998">
    <property type="component" value="Unassembled WGS sequence"/>
</dbReference>
<name>A0A8X6Y1R5_9ARAC</name>
<proteinExistence type="predicted"/>
<protein>
    <submittedName>
        <fullName evidence="1">Uncharacterized protein</fullName>
    </submittedName>
</protein>
<dbReference type="AlphaFoldDB" id="A0A8X6Y1R5"/>
<dbReference type="SUPFAM" id="SSF52540">
    <property type="entry name" value="P-loop containing nucleoside triphosphate hydrolases"/>
    <property type="match status" value="1"/>
</dbReference>
<sequence>MIRFASTNTNYCKNQSHYCDLFNYSKRILLTNPDLATPKNGNAPLDVPNVKRILIIGDPGIGKTSLIKTYLEYSDNKEVTESSRFYLKMYLTKMFFNENIYPTYLVEVPPNLPTPDRIRSYPLVDAVVLCFAIDEVLPASTKPG</sequence>
<organism evidence="1 2">
    <name type="scientific">Trichonephila inaurata madagascariensis</name>
    <dbReference type="NCBI Taxonomy" id="2747483"/>
    <lineage>
        <taxon>Eukaryota</taxon>
        <taxon>Metazoa</taxon>
        <taxon>Ecdysozoa</taxon>
        <taxon>Arthropoda</taxon>
        <taxon>Chelicerata</taxon>
        <taxon>Arachnida</taxon>
        <taxon>Araneae</taxon>
        <taxon>Araneomorphae</taxon>
        <taxon>Entelegynae</taxon>
        <taxon>Araneoidea</taxon>
        <taxon>Nephilidae</taxon>
        <taxon>Trichonephila</taxon>
        <taxon>Trichonephila inaurata</taxon>
    </lineage>
</organism>
<dbReference type="OrthoDB" id="120976at2759"/>
<keyword evidence="2" id="KW-1185">Reference proteome</keyword>
<evidence type="ECO:0000313" key="2">
    <source>
        <dbReference type="Proteomes" id="UP000886998"/>
    </source>
</evidence>
<dbReference type="InterPro" id="IPR027417">
    <property type="entry name" value="P-loop_NTPase"/>
</dbReference>
<gene>
    <name evidence="1" type="ORF">TNIN_157571</name>
</gene>